<reference evidence="7 8" key="1">
    <citation type="submission" date="2014-10" db="EMBL/GenBank/DDBJ databases">
        <title>Genome sequence of Clostridium aceticum DSM 1496.</title>
        <authorList>
            <person name="Poehlein A."/>
            <person name="Schiel-Bengelsdorf B."/>
            <person name="Gottschalk G."/>
            <person name="Duerre P."/>
            <person name="Daniel R."/>
        </authorList>
    </citation>
    <scope>NUCLEOTIDE SEQUENCE [LARGE SCALE GENOMIC DNA]</scope>
    <source>
        <strain evidence="7 8">DSM 1496</strain>
    </source>
</reference>
<dbReference type="GO" id="GO:0006412">
    <property type="term" value="P:translation"/>
    <property type="evidence" value="ECO:0007669"/>
    <property type="project" value="UniProtKB-UniRule"/>
</dbReference>
<keyword evidence="6" id="KW-0547">Nucleotide-binding</keyword>
<keyword evidence="6" id="KW-0648">Protein biosynthesis</keyword>
<dbReference type="PANTHER" id="PTHR15004:SF0">
    <property type="entry name" value="GLUTAMYL-TRNA(GLN) AMIDOTRANSFERASE SUBUNIT C, MITOCHONDRIAL"/>
    <property type="match status" value="1"/>
</dbReference>
<sequence>MKLTIEEVKYIAKLAKLQFTEEEAQSFAKDFEGILSHFDNLNKEDLTKIDLNNFHGKTAVLRKDEIQKLHNKEELYQNAKKLREGFIEIPKVIE</sequence>
<dbReference type="PANTHER" id="PTHR15004">
    <property type="entry name" value="GLUTAMYL-TRNA(GLN) AMIDOTRANSFERASE SUBUNIT C, MITOCHONDRIAL"/>
    <property type="match status" value="1"/>
</dbReference>
<dbReference type="GO" id="GO:0016740">
    <property type="term" value="F:transferase activity"/>
    <property type="evidence" value="ECO:0007669"/>
    <property type="project" value="UniProtKB-KW"/>
</dbReference>
<dbReference type="KEGG" id="cace:CACET_c24170"/>
<dbReference type="InterPro" id="IPR003837">
    <property type="entry name" value="GatC"/>
</dbReference>
<proteinExistence type="inferred from homology"/>
<evidence type="ECO:0000256" key="5">
    <source>
        <dbReference type="ARBA" id="ARBA00047913"/>
    </source>
</evidence>
<dbReference type="EC" id="6.3.5.-" evidence="6"/>
<evidence type="ECO:0000313" key="7">
    <source>
        <dbReference type="EMBL" id="AKL95862.1"/>
    </source>
</evidence>
<name>A0A0D8I927_9CLOT</name>
<gene>
    <name evidence="6 7" type="primary">gatC</name>
    <name evidence="7" type="ORF">CACET_c24170</name>
</gene>
<dbReference type="GO" id="GO:0006450">
    <property type="term" value="P:regulation of translational fidelity"/>
    <property type="evidence" value="ECO:0007669"/>
    <property type="project" value="InterPro"/>
</dbReference>
<evidence type="ECO:0000256" key="3">
    <source>
        <dbReference type="ARBA" id="ARBA00024799"/>
    </source>
</evidence>
<dbReference type="NCBIfam" id="TIGR00135">
    <property type="entry name" value="gatC"/>
    <property type="match status" value="1"/>
</dbReference>
<comment type="catalytic activity">
    <reaction evidence="4 6">
        <text>L-aspartyl-tRNA(Asn) + L-glutamine + ATP + H2O = L-asparaginyl-tRNA(Asn) + L-glutamate + ADP + phosphate + 2 H(+)</text>
        <dbReference type="Rhea" id="RHEA:14513"/>
        <dbReference type="Rhea" id="RHEA-COMP:9674"/>
        <dbReference type="Rhea" id="RHEA-COMP:9677"/>
        <dbReference type="ChEBI" id="CHEBI:15377"/>
        <dbReference type="ChEBI" id="CHEBI:15378"/>
        <dbReference type="ChEBI" id="CHEBI:29985"/>
        <dbReference type="ChEBI" id="CHEBI:30616"/>
        <dbReference type="ChEBI" id="CHEBI:43474"/>
        <dbReference type="ChEBI" id="CHEBI:58359"/>
        <dbReference type="ChEBI" id="CHEBI:78515"/>
        <dbReference type="ChEBI" id="CHEBI:78516"/>
        <dbReference type="ChEBI" id="CHEBI:456216"/>
    </reaction>
</comment>
<keyword evidence="6 7" id="KW-0436">Ligase</keyword>
<evidence type="ECO:0000256" key="6">
    <source>
        <dbReference type="HAMAP-Rule" id="MF_00122"/>
    </source>
</evidence>
<dbReference type="AlphaFoldDB" id="A0A0D8I927"/>
<accession>A0A0D8I927</accession>
<dbReference type="SUPFAM" id="SSF141000">
    <property type="entry name" value="Glu-tRNAGln amidotransferase C subunit"/>
    <property type="match status" value="1"/>
</dbReference>
<dbReference type="GO" id="GO:0050567">
    <property type="term" value="F:glutaminyl-tRNA synthase (glutamine-hydrolyzing) activity"/>
    <property type="evidence" value="ECO:0007669"/>
    <property type="project" value="UniProtKB-UniRule"/>
</dbReference>
<evidence type="ECO:0000256" key="2">
    <source>
        <dbReference type="ARBA" id="ARBA00011123"/>
    </source>
</evidence>
<keyword evidence="6" id="KW-0067">ATP-binding</keyword>
<dbReference type="PATRIC" id="fig|84022.5.peg.825"/>
<keyword evidence="7" id="KW-0808">Transferase</keyword>
<comment type="subunit">
    <text evidence="2 6">Heterotrimer of A, B and C subunits.</text>
</comment>
<dbReference type="STRING" id="84022.CACET_c24170"/>
<dbReference type="InterPro" id="IPR036113">
    <property type="entry name" value="Asp/Glu-ADT_sf_sub_c"/>
</dbReference>
<dbReference type="Pfam" id="PF02686">
    <property type="entry name" value="GatC"/>
    <property type="match status" value="1"/>
</dbReference>
<dbReference type="HAMAP" id="MF_00122">
    <property type="entry name" value="GatC"/>
    <property type="match status" value="1"/>
</dbReference>
<organism evidence="7 8">
    <name type="scientific">Clostridium aceticum</name>
    <dbReference type="NCBI Taxonomy" id="84022"/>
    <lineage>
        <taxon>Bacteria</taxon>
        <taxon>Bacillati</taxon>
        <taxon>Bacillota</taxon>
        <taxon>Clostridia</taxon>
        <taxon>Eubacteriales</taxon>
        <taxon>Clostridiaceae</taxon>
        <taxon>Clostridium</taxon>
    </lineage>
</organism>
<comment type="function">
    <text evidence="3 6">Allows the formation of correctly charged Asn-tRNA(Asn) or Gln-tRNA(Gln) through the transamidation of misacylated Asp-tRNA(Asn) or Glu-tRNA(Gln) in organisms which lack either or both of asparaginyl-tRNA or glutaminyl-tRNA synthetases. The reaction takes place in the presence of glutamine and ATP through an activated phospho-Asp-tRNA(Asn) or phospho-Glu-tRNA(Gln).</text>
</comment>
<evidence type="ECO:0000256" key="1">
    <source>
        <dbReference type="ARBA" id="ARBA00010757"/>
    </source>
</evidence>
<dbReference type="RefSeq" id="WP_044825359.1">
    <property type="nucleotide sequence ID" value="NZ_CP009687.1"/>
</dbReference>
<evidence type="ECO:0000313" key="8">
    <source>
        <dbReference type="Proteomes" id="UP000035704"/>
    </source>
</evidence>
<comment type="similarity">
    <text evidence="1 6">Belongs to the GatC family.</text>
</comment>
<keyword evidence="8" id="KW-1185">Reference proteome</keyword>
<comment type="catalytic activity">
    <reaction evidence="5 6">
        <text>L-glutamyl-tRNA(Gln) + L-glutamine + ATP + H2O = L-glutaminyl-tRNA(Gln) + L-glutamate + ADP + phosphate + H(+)</text>
        <dbReference type="Rhea" id="RHEA:17521"/>
        <dbReference type="Rhea" id="RHEA-COMP:9681"/>
        <dbReference type="Rhea" id="RHEA-COMP:9684"/>
        <dbReference type="ChEBI" id="CHEBI:15377"/>
        <dbReference type="ChEBI" id="CHEBI:15378"/>
        <dbReference type="ChEBI" id="CHEBI:29985"/>
        <dbReference type="ChEBI" id="CHEBI:30616"/>
        <dbReference type="ChEBI" id="CHEBI:43474"/>
        <dbReference type="ChEBI" id="CHEBI:58359"/>
        <dbReference type="ChEBI" id="CHEBI:78520"/>
        <dbReference type="ChEBI" id="CHEBI:78521"/>
        <dbReference type="ChEBI" id="CHEBI:456216"/>
    </reaction>
</comment>
<protein>
    <recommendedName>
        <fullName evidence="6">Aspartyl/glutamyl-tRNA(Asn/Gln) amidotransferase subunit C</fullName>
        <shortName evidence="6">Asp/Glu-ADT subunit C</shortName>
        <ecNumber evidence="6">6.3.5.-</ecNumber>
    </recommendedName>
</protein>
<dbReference type="GO" id="GO:0005524">
    <property type="term" value="F:ATP binding"/>
    <property type="evidence" value="ECO:0007669"/>
    <property type="project" value="UniProtKB-KW"/>
</dbReference>
<dbReference type="EMBL" id="CP009687">
    <property type="protein sequence ID" value="AKL95862.1"/>
    <property type="molecule type" value="Genomic_DNA"/>
</dbReference>
<dbReference type="GO" id="GO:0050566">
    <property type="term" value="F:asparaginyl-tRNA synthase (glutamine-hydrolyzing) activity"/>
    <property type="evidence" value="ECO:0007669"/>
    <property type="project" value="RHEA"/>
</dbReference>
<dbReference type="OrthoDB" id="9813938at2"/>
<dbReference type="Gene3D" id="1.10.20.60">
    <property type="entry name" value="Glu-tRNAGln amidotransferase C subunit, N-terminal domain"/>
    <property type="match status" value="1"/>
</dbReference>
<dbReference type="GO" id="GO:0070681">
    <property type="term" value="P:glutaminyl-tRNAGln biosynthesis via transamidation"/>
    <property type="evidence" value="ECO:0007669"/>
    <property type="project" value="TreeGrafter"/>
</dbReference>
<dbReference type="Proteomes" id="UP000035704">
    <property type="component" value="Chromosome"/>
</dbReference>
<evidence type="ECO:0000256" key="4">
    <source>
        <dbReference type="ARBA" id="ARBA00047380"/>
    </source>
</evidence>